<accession>A0A0W8FD69</accession>
<dbReference type="InterPro" id="IPR029060">
    <property type="entry name" value="PIN-like_dom_sf"/>
</dbReference>
<evidence type="ECO:0000313" key="2">
    <source>
        <dbReference type="EMBL" id="KUG18823.1"/>
    </source>
</evidence>
<dbReference type="EMBL" id="LNQE01001357">
    <property type="protein sequence ID" value="KUG18823.1"/>
    <property type="molecule type" value="Genomic_DNA"/>
</dbReference>
<dbReference type="Gene3D" id="3.40.50.1010">
    <property type="entry name" value="5'-nuclease"/>
    <property type="match status" value="1"/>
</dbReference>
<dbReference type="CDD" id="cd09874">
    <property type="entry name" value="PIN_MT3492-like"/>
    <property type="match status" value="1"/>
</dbReference>
<gene>
    <name evidence="2" type="ORF">ASZ90_011470</name>
</gene>
<feature type="domain" description="PIN" evidence="1">
    <location>
        <begin position="7"/>
        <end position="128"/>
    </location>
</feature>
<name>A0A0W8FD69_9ZZZZ</name>
<comment type="caution">
    <text evidence="2">The sequence shown here is derived from an EMBL/GenBank/DDBJ whole genome shotgun (WGS) entry which is preliminary data.</text>
</comment>
<proteinExistence type="predicted"/>
<dbReference type="InterPro" id="IPR002716">
    <property type="entry name" value="PIN_dom"/>
</dbReference>
<organism evidence="2">
    <name type="scientific">hydrocarbon metagenome</name>
    <dbReference type="NCBI Taxonomy" id="938273"/>
    <lineage>
        <taxon>unclassified sequences</taxon>
        <taxon>metagenomes</taxon>
        <taxon>ecological metagenomes</taxon>
    </lineage>
</organism>
<reference evidence="2" key="1">
    <citation type="journal article" date="2015" name="Proc. Natl. Acad. Sci. U.S.A.">
        <title>Networks of energetic and metabolic interactions define dynamics in microbial communities.</title>
        <authorList>
            <person name="Embree M."/>
            <person name="Liu J.K."/>
            <person name="Al-Bassam M.M."/>
            <person name="Zengler K."/>
        </authorList>
    </citation>
    <scope>NUCLEOTIDE SEQUENCE</scope>
</reference>
<evidence type="ECO:0000259" key="1">
    <source>
        <dbReference type="Pfam" id="PF01850"/>
    </source>
</evidence>
<dbReference type="AlphaFoldDB" id="A0A0W8FD69"/>
<sequence>MSYRPRVCLDSSVVVKWFKVEEESAEALKIRRWAEEGRIKLIISAIVLSESARALKKTGCDKEEIYEILDLFDAFISLCGVDVVPVELLIIKSAQSLVIEHNLYSADAIHVATATLTESDFFVSIDEHHFKESLKSHLEKKNVWPLKLSNVGKILV</sequence>
<protein>
    <recommendedName>
        <fullName evidence="1">PIN domain-containing protein</fullName>
    </recommendedName>
</protein>
<dbReference type="Pfam" id="PF01850">
    <property type="entry name" value="PIN"/>
    <property type="match status" value="1"/>
</dbReference>
<dbReference type="SUPFAM" id="SSF88723">
    <property type="entry name" value="PIN domain-like"/>
    <property type="match status" value="1"/>
</dbReference>